<accession>A0ACB7TA04</accession>
<dbReference type="Proteomes" id="UP000821845">
    <property type="component" value="Chromosome 10"/>
</dbReference>
<proteinExistence type="predicted"/>
<reference evidence="1" key="1">
    <citation type="submission" date="2020-05" db="EMBL/GenBank/DDBJ databases">
        <title>Large-scale comparative analyses of tick genomes elucidate their genetic diversity and vector capacities.</title>
        <authorList>
            <person name="Jia N."/>
            <person name="Wang J."/>
            <person name="Shi W."/>
            <person name="Du L."/>
            <person name="Sun Y."/>
            <person name="Zhan W."/>
            <person name="Jiang J."/>
            <person name="Wang Q."/>
            <person name="Zhang B."/>
            <person name="Ji P."/>
            <person name="Sakyi L.B."/>
            <person name="Cui X."/>
            <person name="Yuan T."/>
            <person name="Jiang B."/>
            <person name="Yang W."/>
            <person name="Lam T.T.-Y."/>
            <person name="Chang Q."/>
            <person name="Ding S."/>
            <person name="Wang X."/>
            <person name="Zhu J."/>
            <person name="Ruan X."/>
            <person name="Zhao L."/>
            <person name="Wei J."/>
            <person name="Que T."/>
            <person name="Du C."/>
            <person name="Cheng J."/>
            <person name="Dai P."/>
            <person name="Han X."/>
            <person name="Huang E."/>
            <person name="Gao Y."/>
            <person name="Liu J."/>
            <person name="Shao H."/>
            <person name="Ye R."/>
            <person name="Li L."/>
            <person name="Wei W."/>
            <person name="Wang X."/>
            <person name="Wang C."/>
            <person name="Yang T."/>
            <person name="Huo Q."/>
            <person name="Li W."/>
            <person name="Guo W."/>
            <person name="Chen H."/>
            <person name="Zhou L."/>
            <person name="Ni X."/>
            <person name="Tian J."/>
            <person name="Zhou Y."/>
            <person name="Sheng Y."/>
            <person name="Liu T."/>
            <person name="Pan Y."/>
            <person name="Xia L."/>
            <person name="Li J."/>
            <person name="Zhao F."/>
            <person name="Cao W."/>
        </authorList>
    </citation>
    <scope>NUCLEOTIDE SEQUENCE</scope>
    <source>
        <strain evidence="1">Hyas-2018</strain>
    </source>
</reference>
<evidence type="ECO:0000313" key="2">
    <source>
        <dbReference type="Proteomes" id="UP000821845"/>
    </source>
</evidence>
<name>A0ACB7TA04_HYAAI</name>
<comment type="caution">
    <text evidence="1">The sequence shown here is derived from an EMBL/GenBank/DDBJ whole genome shotgun (WGS) entry which is preliminary data.</text>
</comment>
<gene>
    <name evidence="1" type="ORF">HPB50_015995</name>
</gene>
<dbReference type="EMBL" id="CM023490">
    <property type="protein sequence ID" value="KAH6943091.1"/>
    <property type="molecule type" value="Genomic_DNA"/>
</dbReference>
<sequence>MKPLKSYGQGQAEQFTLDDRGQSGASGGSSGVYYARALLLKRWFWRCGCAGSCCIVVPLLVGLVAYYVAGGGRPAAPFFKGGRLSGSVLVDVSQQPILLASLNRSVEPCHNFYRFVCDGWLAREGERLSLLEELALTAQRNAATLLRHVQVPAVGEISAVHKAALLMEKCLHLSRWPPTPDILLEFMNHIGLTWPQPTTMNTSRLISLMVHMSLSWDLNAVFELERSPPPKLLVEDPAGFCRQYTAQFLASGAEASRPRVLDPIRQYVEGFSNARKTTLRDTSTADRVINLSRHCSWDLNAVFELELLPTPKVAGGRPRWVLSPSTQLSSWRRERRHLGPEYLTRIRQYVEGFSNARVTRSLVDSIFEADDEVLRVTNVYRGGGESRTTDELAVIAPGFQARRDKFEVSAWLDAMNAVTRPYFDVRGSDVITVPNVRFLTALQRLLENVNTQKPRVVPMYLSWYTLRRLGWTVAPNSPEWEHTNGPEQQRRCFDTVHDLMPLAAAKPFADTAAWDTALIEELFEASKRSYRKRIARSTWMDEAARQFAEDKIRSVQAVVPAPSLIWNASALERIYECVPQSRELYFLPSLLQTRQCKQRLLLRAATTGQSSAETITWTSPAAYLVRYLDVYNSAVVMGSVLYPPVLQVIEAS</sequence>
<keyword evidence="2" id="KW-1185">Reference proteome</keyword>
<protein>
    <submittedName>
        <fullName evidence="1">Uncharacterized protein</fullName>
    </submittedName>
</protein>
<evidence type="ECO:0000313" key="1">
    <source>
        <dbReference type="EMBL" id="KAH6943091.1"/>
    </source>
</evidence>
<organism evidence="1 2">
    <name type="scientific">Hyalomma asiaticum</name>
    <name type="common">Tick</name>
    <dbReference type="NCBI Taxonomy" id="266040"/>
    <lineage>
        <taxon>Eukaryota</taxon>
        <taxon>Metazoa</taxon>
        <taxon>Ecdysozoa</taxon>
        <taxon>Arthropoda</taxon>
        <taxon>Chelicerata</taxon>
        <taxon>Arachnida</taxon>
        <taxon>Acari</taxon>
        <taxon>Parasitiformes</taxon>
        <taxon>Ixodida</taxon>
        <taxon>Ixodoidea</taxon>
        <taxon>Ixodidae</taxon>
        <taxon>Hyalomminae</taxon>
        <taxon>Hyalomma</taxon>
    </lineage>
</organism>